<dbReference type="RefSeq" id="WP_222993598.1">
    <property type="nucleotide sequence ID" value="NZ_JAINVV010000015.1"/>
</dbReference>
<comment type="caution">
    <text evidence="1">The sequence shown here is derived from an EMBL/GenBank/DDBJ whole genome shotgun (WGS) entry which is preliminary data.</text>
</comment>
<evidence type="ECO:0000313" key="1">
    <source>
        <dbReference type="EMBL" id="MBY8826183.1"/>
    </source>
</evidence>
<reference evidence="1 2" key="1">
    <citation type="submission" date="2021-08" db="EMBL/GenBank/DDBJ databases">
        <authorList>
            <person name="Tuo L."/>
        </authorList>
    </citation>
    <scope>NUCLEOTIDE SEQUENCE [LARGE SCALE GENOMIC DNA]</scope>
    <source>
        <strain evidence="1 2">JCM 31229</strain>
    </source>
</reference>
<keyword evidence="2" id="KW-1185">Reference proteome</keyword>
<name>A0ABS7PY08_9SPHN</name>
<dbReference type="EMBL" id="JAINVV010000015">
    <property type="protein sequence ID" value="MBY8826183.1"/>
    <property type="molecule type" value="Genomic_DNA"/>
</dbReference>
<protein>
    <submittedName>
        <fullName evidence="1">Uncharacterized protein</fullName>
    </submittedName>
</protein>
<accession>A0ABS7PY08</accession>
<sequence length="63" mass="6794">MSAAAPVRETRAVLLQRAKEAMRKAEAETLPHRARIHIAAAETWLRLAARKPASDPAAPDPVG</sequence>
<dbReference type="Proteomes" id="UP000706039">
    <property type="component" value="Unassembled WGS sequence"/>
</dbReference>
<gene>
    <name evidence="1" type="ORF">K7G82_28030</name>
</gene>
<evidence type="ECO:0000313" key="2">
    <source>
        <dbReference type="Proteomes" id="UP000706039"/>
    </source>
</evidence>
<proteinExistence type="predicted"/>
<organism evidence="1 2">
    <name type="scientific">Sphingomonas colocasiae</name>
    <dbReference type="NCBI Taxonomy" id="1848973"/>
    <lineage>
        <taxon>Bacteria</taxon>
        <taxon>Pseudomonadati</taxon>
        <taxon>Pseudomonadota</taxon>
        <taxon>Alphaproteobacteria</taxon>
        <taxon>Sphingomonadales</taxon>
        <taxon>Sphingomonadaceae</taxon>
        <taxon>Sphingomonas</taxon>
    </lineage>
</organism>